<organism evidence="2 3">
    <name type="scientific">Spartinivicinus poritis</name>
    <dbReference type="NCBI Taxonomy" id="2994640"/>
    <lineage>
        <taxon>Bacteria</taxon>
        <taxon>Pseudomonadati</taxon>
        <taxon>Pseudomonadota</taxon>
        <taxon>Gammaproteobacteria</taxon>
        <taxon>Oceanospirillales</taxon>
        <taxon>Zooshikellaceae</taxon>
        <taxon>Spartinivicinus</taxon>
    </lineage>
</organism>
<name>A0ABT5UHK7_9GAMM</name>
<keyword evidence="1" id="KW-1133">Transmembrane helix</keyword>
<gene>
    <name evidence="2" type="ORF">ORQ98_28355</name>
</gene>
<keyword evidence="1" id="KW-0472">Membrane</keyword>
<proteinExistence type="predicted"/>
<evidence type="ECO:0000313" key="3">
    <source>
        <dbReference type="Proteomes" id="UP001528823"/>
    </source>
</evidence>
<feature type="transmembrane region" description="Helical" evidence="1">
    <location>
        <begin position="126"/>
        <end position="152"/>
    </location>
</feature>
<protein>
    <submittedName>
        <fullName evidence="2">Uncharacterized protein</fullName>
    </submittedName>
</protein>
<reference evidence="2 3" key="1">
    <citation type="submission" date="2022-11" db="EMBL/GenBank/DDBJ databases">
        <title>Spartinivicinus poritis sp. nov., isolated from scleractinian coral Porites lutea.</title>
        <authorList>
            <person name="Zhang G."/>
            <person name="Cai L."/>
            <person name="Wei Q."/>
        </authorList>
    </citation>
    <scope>NUCLEOTIDE SEQUENCE [LARGE SCALE GENOMIC DNA]</scope>
    <source>
        <strain evidence="2 3">A2-2</strain>
    </source>
</reference>
<evidence type="ECO:0000313" key="2">
    <source>
        <dbReference type="EMBL" id="MDE1465881.1"/>
    </source>
</evidence>
<dbReference type="Proteomes" id="UP001528823">
    <property type="component" value="Unassembled WGS sequence"/>
</dbReference>
<feature type="transmembrane region" description="Helical" evidence="1">
    <location>
        <begin position="80"/>
        <end position="98"/>
    </location>
</feature>
<dbReference type="EMBL" id="JAPMOU010000097">
    <property type="protein sequence ID" value="MDE1465881.1"/>
    <property type="molecule type" value="Genomic_DNA"/>
</dbReference>
<evidence type="ECO:0000256" key="1">
    <source>
        <dbReference type="SAM" id="Phobius"/>
    </source>
</evidence>
<comment type="caution">
    <text evidence="2">The sequence shown here is derived from an EMBL/GenBank/DDBJ whole genome shotgun (WGS) entry which is preliminary data.</text>
</comment>
<dbReference type="RefSeq" id="WP_274692182.1">
    <property type="nucleotide sequence ID" value="NZ_JAPMOU010000097.1"/>
</dbReference>
<keyword evidence="1" id="KW-0812">Transmembrane</keyword>
<keyword evidence="3" id="KW-1185">Reference proteome</keyword>
<sequence length="153" mass="17307">MDYKDFCFIVGIGIALWTSYIILVGRFSYPTNHGTEVYTRADNPFMYYLSVLSMIAIAAILFFVAFDIHEKIETFNKPETVWAIALILLILGCFGWGVHALKNGYVNLGKGGGSNYDTYTKEDNPIAFYFAVIVMFSFGFFCLYVFVGIFLLS</sequence>
<accession>A0ABT5UHK7</accession>
<feature type="transmembrane region" description="Helical" evidence="1">
    <location>
        <begin position="45"/>
        <end position="68"/>
    </location>
</feature>
<feature type="transmembrane region" description="Helical" evidence="1">
    <location>
        <begin position="7"/>
        <end position="25"/>
    </location>
</feature>